<dbReference type="InterPro" id="IPR012668">
    <property type="entry name" value="CHP02466"/>
</dbReference>
<dbReference type="Gene3D" id="2.60.120.620">
    <property type="entry name" value="q2cbj1_9rhob like domain"/>
    <property type="match status" value="1"/>
</dbReference>
<feature type="non-terminal residue" evidence="1">
    <location>
        <position position="244"/>
    </location>
</feature>
<evidence type="ECO:0008006" key="2">
    <source>
        <dbReference type="Google" id="ProtNLM"/>
    </source>
</evidence>
<gene>
    <name evidence="1" type="ORF">METZ01_LOCUS477015</name>
</gene>
<dbReference type="Pfam" id="PF13759">
    <property type="entry name" value="2OG-FeII_Oxy_5"/>
    <property type="match status" value="1"/>
</dbReference>
<evidence type="ECO:0000313" key="1">
    <source>
        <dbReference type="EMBL" id="SVE24161.1"/>
    </source>
</evidence>
<name>A0A383BWC8_9ZZZZ</name>
<dbReference type="EMBL" id="UINC01203759">
    <property type="protein sequence ID" value="SVE24161.1"/>
    <property type="molecule type" value="Genomic_DNA"/>
</dbReference>
<sequence>GEFESALSVFDSYNTRESRARALESLYALGRIGDIYQRIEAQAELDDDNLRVAAIASFIAERQKKDTAHKFCRNPLDFLYFSNLSSHTEDSNSFITEVIEELRGIRTTWQPPVQSVRKGFQTRGDLFKNPKENLLALKSIILNEIESYYARFKNETCLFIKKWPVEKNISAWHVVLKEQGYNVLHHHQTGWLSGVIYLKVVPSLGNDEGAIQFDLAGPGYYDADAPKITYNPQIGDMVFFPSSL</sequence>
<protein>
    <recommendedName>
        <fullName evidence="2">Tetratricopeptide repeat protein</fullName>
    </recommendedName>
</protein>
<accession>A0A383BWC8</accession>
<dbReference type="AlphaFoldDB" id="A0A383BWC8"/>
<proteinExistence type="predicted"/>
<organism evidence="1">
    <name type="scientific">marine metagenome</name>
    <dbReference type="NCBI Taxonomy" id="408172"/>
    <lineage>
        <taxon>unclassified sequences</taxon>
        <taxon>metagenomes</taxon>
        <taxon>ecological metagenomes</taxon>
    </lineage>
</organism>
<reference evidence="1" key="1">
    <citation type="submission" date="2018-05" db="EMBL/GenBank/DDBJ databases">
        <authorList>
            <person name="Lanie J.A."/>
            <person name="Ng W.-L."/>
            <person name="Kazmierczak K.M."/>
            <person name="Andrzejewski T.M."/>
            <person name="Davidsen T.M."/>
            <person name="Wayne K.J."/>
            <person name="Tettelin H."/>
            <person name="Glass J.I."/>
            <person name="Rusch D."/>
            <person name="Podicherti R."/>
            <person name="Tsui H.-C.T."/>
            <person name="Winkler M.E."/>
        </authorList>
    </citation>
    <scope>NUCLEOTIDE SEQUENCE</scope>
</reference>
<feature type="non-terminal residue" evidence="1">
    <location>
        <position position="1"/>
    </location>
</feature>